<dbReference type="RefSeq" id="WP_385941441.1">
    <property type="nucleotide sequence ID" value="NZ_JBHSOZ010000005.1"/>
</dbReference>
<accession>A0ABW0YQA6</accession>
<dbReference type="EMBL" id="JBHSOZ010000005">
    <property type="protein sequence ID" value="MFC5713532.1"/>
    <property type="molecule type" value="Genomic_DNA"/>
</dbReference>
<keyword evidence="3" id="KW-1185">Reference proteome</keyword>
<proteinExistence type="predicted"/>
<dbReference type="InterPro" id="IPR023804">
    <property type="entry name" value="DUF3792_TM"/>
</dbReference>
<comment type="caution">
    <text evidence="2">The sequence shown here is derived from an EMBL/GenBank/DDBJ whole genome shotgun (WGS) entry which is preliminary data.</text>
</comment>
<feature type="transmembrane region" description="Helical" evidence="1">
    <location>
        <begin position="45"/>
        <end position="64"/>
    </location>
</feature>
<dbReference type="Pfam" id="PF12670">
    <property type="entry name" value="DUF3792"/>
    <property type="match status" value="1"/>
</dbReference>
<feature type="transmembrane region" description="Helical" evidence="1">
    <location>
        <begin position="71"/>
        <end position="91"/>
    </location>
</feature>
<feature type="transmembrane region" description="Helical" evidence="1">
    <location>
        <begin position="12"/>
        <end position="33"/>
    </location>
</feature>
<dbReference type="Proteomes" id="UP001596142">
    <property type="component" value="Unassembled WGS sequence"/>
</dbReference>
<sequence>MAEQQRLMTAVFYGTGTIIALVFLFSFVLSLILRFTSFSEQSLTWLVVTLSIGAMLAGGITAGVRSSSRGWLTGFLAALLFVCLAFLVQFLGFDNAFTGHQMLMHALFLGIATLGGMIGVNLSSN</sequence>
<name>A0ABW0YQA6_9BACI</name>
<evidence type="ECO:0000313" key="2">
    <source>
        <dbReference type="EMBL" id="MFC5713532.1"/>
    </source>
</evidence>
<keyword evidence="1" id="KW-1133">Transmembrane helix</keyword>
<evidence type="ECO:0000313" key="3">
    <source>
        <dbReference type="Proteomes" id="UP001596142"/>
    </source>
</evidence>
<protein>
    <submittedName>
        <fullName evidence="2">TIGR04086 family membrane protein</fullName>
    </submittedName>
</protein>
<gene>
    <name evidence="2" type="ORF">ACFPU1_12125</name>
</gene>
<feature type="transmembrane region" description="Helical" evidence="1">
    <location>
        <begin position="103"/>
        <end position="122"/>
    </location>
</feature>
<reference evidence="3" key="1">
    <citation type="journal article" date="2019" name="Int. J. Syst. Evol. Microbiol.">
        <title>The Global Catalogue of Microorganisms (GCM) 10K type strain sequencing project: providing services to taxonomists for standard genome sequencing and annotation.</title>
        <authorList>
            <consortium name="The Broad Institute Genomics Platform"/>
            <consortium name="The Broad Institute Genome Sequencing Center for Infectious Disease"/>
            <person name="Wu L."/>
            <person name="Ma J."/>
        </authorList>
    </citation>
    <scope>NUCLEOTIDE SEQUENCE [LARGE SCALE GENOMIC DNA]</scope>
    <source>
        <strain evidence="3">CECT 7184</strain>
    </source>
</reference>
<evidence type="ECO:0000256" key="1">
    <source>
        <dbReference type="SAM" id="Phobius"/>
    </source>
</evidence>
<keyword evidence="1" id="KW-0812">Transmembrane</keyword>
<dbReference type="NCBIfam" id="TIGR04086">
    <property type="entry name" value="TIGR04086_membr"/>
    <property type="match status" value="1"/>
</dbReference>
<organism evidence="2 3">
    <name type="scientific">Thalassorhabdus alkalitolerans</name>
    <dbReference type="NCBI Taxonomy" id="2282697"/>
    <lineage>
        <taxon>Bacteria</taxon>
        <taxon>Bacillati</taxon>
        <taxon>Bacillota</taxon>
        <taxon>Bacilli</taxon>
        <taxon>Bacillales</taxon>
        <taxon>Bacillaceae</taxon>
        <taxon>Thalassorhabdus</taxon>
    </lineage>
</organism>
<keyword evidence="1" id="KW-0472">Membrane</keyword>